<sequence length="126" mass="14526">MQSSIKLVFTQNSTLSKGCAEQRSFLTELFLFTARANFHPREVSETATSITDCSNAYLPYHNPHRYVTPSSQLLSELWQLRTREQMGRQSWTDSYFRIRRTRDGGDDGNSFILITQSMADRNIPPT</sequence>
<gene>
    <name evidence="1" type="ORF">CDAR_320171</name>
</gene>
<keyword evidence="2" id="KW-1185">Reference proteome</keyword>
<organism evidence="1 2">
    <name type="scientific">Caerostris darwini</name>
    <dbReference type="NCBI Taxonomy" id="1538125"/>
    <lineage>
        <taxon>Eukaryota</taxon>
        <taxon>Metazoa</taxon>
        <taxon>Ecdysozoa</taxon>
        <taxon>Arthropoda</taxon>
        <taxon>Chelicerata</taxon>
        <taxon>Arachnida</taxon>
        <taxon>Araneae</taxon>
        <taxon>Araneomorphae</taxon>
        <taxon>Entelegynae</taxon>
        <taxon>Araneoidea</taxon>
        <taxon>Araneidae</taxon>
        <taxon>Caerostris</taxon>
    </lineage>
</organism>
<reference evidence="1 2" key="1">
    <citation type="submission" date="2021-06" db="EMBL/GenBank/DDBJ databases">
        <title>Caerostris darwini draft genome.</title>
        <authorList>
            <person name="Kono N."/>
            <person name="Arakawa K."/>
        </authorList>
    </citation>
    <scope>NUCLEOTIDE SEQUENCE [LARGE SCALE GENOMIC DNA]</scope>
</reference>
<evidence type="ECO:0000313" key="2">
    <source>
        <dbReference type="Proteomes" id="UP001054837"/>
    </source>
</evidence>
<dbReference type="AlphaFoldDB" id="A0AAV4NGQ2"/>
<accession>A0AAV4NGQ2</accession>
<evidence type="ECO:0000313" key="1">
    <source>
        <dbReference type="EMBL" id="GIX83935.1"/>
    </source>
</evidence>
<protein>
    <submittedName>
        <fullName evidence="1">Uncharacterized protein</fullName>
    </submittedName>
</protein>
<name>A0AAV4NGQ2_9ARAC</name>
<comment type="caution">
    <text evidence="1">The sequence shown here is derived from an EMBL/GenBank/DDBJ whole genome shotgun (WGS) entry which is preliminary data.</text>
</comment>
<dbReference type="Proteomes" id="UP001054837">
    <property type="component" value="Unassembled WGS sequence"/>
</dbReference>
<proteinExistence type="predicted"/>
<dbReference type="EMBL" id="BPLQ01001680">
    <property type="protein sequence ID" value="GIX83935.1"/>
    <property type="molecule type" value="Genomic_DNA"/>
</dbReference>